<protein>
    <recommendedName>
        <fullName evidence="2">eCIS core domain-containing protein</fullName>
    </recommendedName>
</protein>
<organism evidence="3 4">
    <name type="scientific">Cellulomonas humilata</name>
    <dbReference type="NCBI Taxonomy" id="144055"/>
    <lineage>
        <taxon>Bacteria</taxon>
        <taxon>Bacillati</taxon>
        <taxon>Actinomycetota</taxon>
        <taxon>Actinomycetes</taxon>
        <taxon>Micrococcales</taxon>
        <taxon>Cellulomonadaceae</taxon>
        <taxon>Cellulomonas</taxon>
    </lineage>
</organism>
<feature type="region of interest" description="Disordered" evidence="1">
    <location>
        <begin position="285"/>
        <end position="311"/>
    </location>
</feature>
<feature type="compositionally biased region" description="Basic and acidic residues" evidence="1">
    <location>
        <begin position="1"/>
        <end position="15"/>
    </location>
</feature>
<reference evidence="3 4" key="1">
    <citation type="submission" date="2023-07" db="EMBL/GenBank/DDBJ databases">
        <title>Sorghum-associated microbial communities from plants grown in Nebraska, USA.</title>
        <authorList>
            <person name="Schachtman D."/>
        </authorList>
    </citation>
    <scope>NUCLEOTIDE SEQUENCE [LARGE SCALE GENOMIC DNA]</scope>
    <source>
        <strain evidence="3 4">BE332</strain>
    </source>
</reference>
<dbReference type="InterPro" id="IPR025295">
    <property type="entry name" value="eCIS_core_dom"/>
</dbReference>
<dbReference type="EMBL" id="JAUSVB010000001">
    <property type="protein sequence ID" value="MDQ0372490.1"/>
    <property type="molecule type" value="Genomic_DNA"/>
</dbReference>
<dbReference type="RefSeq" id="WP_307490017.1">
    <property type="nucleotide sequence ID" value="NZ_JAUSVB010000001.1"/>
</dbReference>
<evidence type="ECO:0000313" key="4">
    <source>
        <dbReference type="Proteomes" id="UP001239626"/>
    </source>
</evidence>
<evidence type="ECO:0000259" key="2">
    <source>
        <dbReference type="Pfam" id="PF13699"/>
    </source>
</evidence>
<keyword evidence="4" id="KW-1185">Reference proteome</keyword>
<proteinExistence type="predicted"/>
<gene>
    <name evidence="3" type="ORF">J2X26_000787</name>
</gene>
<feature type="domain" description="eCIS core" evidence="2">
    <location>
        <begin position="74"/>
        <end position="151"/>
    </location>
</feature>
<feature type="region of interest" description="Disordered" evidence="1">
    <location>
        <begin position="1"/>
        <end position="30"/>
    </location>
</feature>
<evidence type="ECO:0000256" key="1">
    <source>
        <dbReference type="SAM" id="MobiDB-lite"/>
    </source>
</evidence>
<accession>A0ABU0EBP8</accession>
<feature type="compositionally biased region" description="Low complexity" evidence="1">
    <location>
        <begin position="285"/>
        <end position="300"/>
    </location>
</feature>
<evidence type="ECO:0000313" key="3">
    <source>
        <dbReference type="EMBL" id="MDQ0372490.1"/>
    </source>
</evidence>
<dbReference type="Proteomes" id="UP001239626">
    <property type="component" value="Unassembled WGS sequence"/>
</dbReference>
<dbReference type="Pfam" id="PF13699">
    <property type="entry name" value="eCIS_core"/>
    <property type="match status" value="1"/>
</dbReference>
<comment type="caution">
    <text evidence="3">The sequence shown here is derived from an EMBL/GenBank/DDBJ whole genome shotgun (WGS) entry which is preliminary data.</text>
</comment>
<name>A0ABU0EBP8_9CELL</name>
<sequence length="660" mass="69920">MSAGRDRTTLEKAPERAAAQVAPPVHRDHVTPVAVPGLATGIQRRSVGDDPLGGTTVAPEIGTALRRRQGGGRPLEPEHAERLGAAMGTDLGGVRIHDDGEADTIARSVQATAFTAGSDVYFTRGTYAPGTSGGDHLLAHELAHVVQARSGVSSAQGPVIGTADDPAEAAADSVADSAVRRLQRQTARVTSVAQTESSGPREALAPLRRQAERAGTVRRWNPFKALLGGNKKKTKKLATKTPVPSPVTAKVPTPVEPKVPVPSITTIPKPVTTTVEATVDTAPEVTTPVVDPPTVQDTAPETGAPKDVPTMDVVAPTDATPTTDVVAPTTTTPVVATPEVVTPPTVKKPAKERFEAACDPQTAPANKGVAKNRMDALRVIINGFSGAEKQEISTDPGAMAKGRTHLGDLYYMSLLAAVDTNVKKTDKVDSSKKKHHLTGAEADEFIRTNIEDYPHLKPFVEAAVGAGKKGEGYVASISPEDWAIVYGVEFPTDSKAEQKSTNAYASTKNADGPAILHADRGTPSTAIHESMHRYAPDDVLDNYGFDLNEGITEYFTRVLTDQNAAPAKNGGPERTNYPKQVAFVRDMIYILGGSTADQEKVLAQIYFEGKLNLLETKFKAAHLAKVSTMTEAELGTAWSSFKGYVKKGDWTKAKAKLPAK</sequence>